<name>A0A377LQX1_ENTCL</name>
<organism evidence="2 3">
    <name type="scientific">Enterobacter cloacae</name>
    <dbReference type="NCBI Taxonomy" id="550"/>
    <lineage>
        <taxon>Bacteria</taxon>
        <taxon>Pseudomonadati</taxon>
        <taxon>Pseudomonadota</taxon>
        <taxon>Gammaproteobacteria</taxon>
        <taxon>Enterobacterales</taxon>
        <taxon>Enterobacteriaceae</taxon>
        <taxon>Enterobacter</taxon>
        <taxon>Enterobacter cloacae complex</taxon>
    </lineage>
</organism>
<evidence type="ECO:0000313" key="2">
    <source>
        <dbReference type="EMBL" id="STQ08003.1"/>
    </source>
</evidence>
<dbReference type="AlphaFoldDB" id="A0A377LQX1"/>
<proteinExistence type="predicted"/>
<evidence type="ECO:0000256" key="1">
    <source>
        <dbReference type="SAM" id="Phobius"/>
    </source>
</evidence>
<evidence type="ECO:0000313" key="3">
    <source>
        <dbReference type="Proteomes" id="UP000255106"/>
    </source>
</evidence>
<accession>A0A377LQX1</accession>
<sequence length="55" mass="5913">MSKSNPSDIKVAVQTPGAFAGLKALNLQVFVMIAAIIAIMLFFTWMTDGSLPERA</sequence>
<keyword evidence="1" id="KW-0472">Membrane</keyword>
<keyword evidence="1" id="KW-1133">Transmembrane helix</keyword>
<gene>
    <name evidence="2" type="primary">xylH_2</name>
    <name evidence="2" type="ORF">NCTC10005_00640</name>
</gene>
<keyword evidence="1" id="KW-0812">Transmembrane</keyword>
<protein>
    <submittedName>
        <fullName evidence="2">Inner-membrane translocator</fullName>
    </submittedName>
</protein>
<dbReference type="Proteomes" id="UP000255106">
    <property type="component" value="Unassembled WGS sequence"/>
</dbReference>
<reference evidence="2 3" key="1">
    <citation type="submission" date="2018-06" db="EMBL/GenBank/DDBJ databases">
        <authorList>
            <consortium name="Pathogen Informatics"/>
            <person name="Doyle S."/>
        </authorList>
    </citation>
    <scope>NUCLEOTIDE SEQUENCE [LARGE SCALE GENOMIC DNA]</scope>
    <source>
        <strain evidence="2 3">NCTC10005</strain>
    </source>
</reference>
<feature type="transmembrane region" description="Helical" evidence="1">
    <location>
        <begin position="25"/>
        <end position="45"/>
    </location>
</feature>
<dbReference type="EMBL" id="UGJB01000004">
    <property type="protein sequence ID" value="STQ08003.1"/>
    <property type="molecule type" value="Genomic_DNA"/>
</dbReference>